<dbReference type="EMBL" id="CAJNNV010024492">
    <property type="protein sequence ID" value="CAE8610005.1"/>
    <property type="molecule type" value="Genomic_DNA"/>
</dbReference>
<evidence type="ECO:0000313" key="3">
    <source>
        <dbReference type="EMBL" id="CAE8610005.1"/>
    </source>
</evidence>
<feature type="domain" description="Protein kinase" evidence="2">
    <location>
        <begin position="1"/>
        <end position="111"/>
    </location>
</feature>
<dbReference type="InterPro" id="IPR011009">
    <property type="entry name" value="Kinase-like_dom_sf"/>
</dbReference>
<dbReference type="GO" id="GO:0004672">
    <property type="term" value="F:protein kinase activity"/>
    <property type="evidence" value="ECO:0007669"/>
    <property type="project" value="InterPro"/>
</dbReference>
<dbReference type="PANTHER" id="PTHR24347">
    <property type="entry name" value="SERINE/THREONINE-PROTEIN KINASE"/>
    <property type="match status" value="1"/>
</dbReference>
<dbReference type="Proteomes" id="UP000654075">
    <property type="component" value="Unassembled WGS sequence"/>
</dbReference>
<reference evidence="3" key="1">
    <citation type="submission" date="2021-02" db="EMBL/GenBank/DDBJ databases">
        <authorList>
            <person name="Dougan E. K."/>
            <person name="Rhodes N."/>
            <person name="Thang M."/>
            <person name="Chan C."/>
        </authorList>
    </citation>
    <scope>NUCLEOTIDE SEQUENCE</scope>
</reference>
<gene>
    <name evidence="3" type="ORF">PGLA1383_LOCUS27832</name>
</gene>
<feature type="region of interest" description="Disordered" evidence="1">
    <location>
        <begin position="1"/>
        <end position="32"/>
    </location>
</feature>
<accession>A0A813FDT9</accession>
<dbReference type="Gene3D" id="1.10.510.10">
    <property type="entry name" value="Transferase(Phosphotransferase) domain 1"/>
    <property type="match status" value="1"/>
</dbReference>
<dbReference type="InterPro" id="IPR000719">
    <property type="entry name" value="Prot_kinase_dom"/>
</dbReference>
<comment type="caution">
    <text evidence="3">The sequence shown here is derived from an EMBL/GenBank/DDBJ whole genome shotgun (WGS) entry which is preliminary data.</text>
</comment>
<proteinExistence type="predicted"/>
<dbReference type="OMA" id="PWIKEHA"/>
<dbReference type="AlphaFoldDB" id="A0A813FDT9"/>
<keyword evidence="4" id="KW-1185">Reference proteome</keyword>
<dbReference type="GO" id="GO:0005524">
    <property type="term" value="F:ATP binding"/>
    <property type="evidence" value="ECO:0007669"/>
    <property type="project" value="InterPro"/>
</dbReference>
<sequence length="116" mass="12555">MKLGSNTKLKMPSGGSPGGRPERSDGDGNDGYGKPADMWSLGVVLYVMLSGMRAFDGDFKIEEKILRGLWDFDLPIWGKVSQAAKSLVSGLMTLDPKTRLSVDQVLEHVWLANAGS</sequence>
<dbReference type="OrthoDB" id="439536at2759"/>
<evidence type="ECO:0000259" key="2">
    <source>
        <dbReference type="PROSITE" id="PS50011"/>
    </source>
</evidence>
<organism evidence="3 4">
    <name type="scientific">Polarella glacialis</name>
    <name type="common">Dinoflagellate</name>
    <dbReference type="NCBI Taxonomy" id="89957"/>
    <lineage>
        <taxon>Eukaryota</taxon>
        <taxon>Sar</taxon>
        <taxon>Alveolata</taxon>
        <taxon>Dinophyceae</taxon>
        <taxon>Suessiales</taxon>
        <taxon>Suessiaceae</taxon>
        <taxon>Polarella</taxon>
    </lineage>
</organism>
<evidence type="ECO:0000313" key="4">
    <source>
        <dbReference type="Proteomes" id="UP000654075"/>
    </source>
</evidence>
<dbReference type="PROSITE" id="PS50011">
    <property type="entry name" value="PROTEIN_KINASE_DOM"/>
    <property type="match status" value="1"/>
</dbReference>
<evidence type="ECO:0000256" key="1">
    <source>
        <dbReference type="SAM" id="MobiDB-lite"/>
    </source>
</evidence>
<protein>
    <recommendedName>
        <fullName evidence="2">Protein kinase domain-containing protein</fullName>
    </recommendedName>
</protein>
<dbReference type="SUPFAM" id="SSF56112">
    <property type="entry name" value="Protein kinase-like (PK-like)"/>
    <property type="match status" value="1"/>
</dbReference>
<dbReference type="Pfam" id="PF00069">
    <property type="entry name" value="Pkinase"/>
    <property type="match status" value="1"/>
</dbReference>
<name>A0A813FDT9_POLGL</name>